<gene>
    <name evidence="1" type="ORF">BV87_22050</name>
</gene>
<proteinExistence type="predicted"/>
<sequence length="95" mass="10437">MLNEETMASVVDRSIEIYRALGSAEAITVPAIVTAAEVVDRETGLSFAIQQIGWTLEATGGPNLVAEVIYQVEDRLDDVNAAVFLNRRWDGYPRP</sequence>
<evidence type="ECO:0000313" key="2">
    <source>
        <dbReference type="Proteomes" id="UP000037029"/>
    </source>
</evidence>
<dbReference type="Proteomes" id="UP000037029">
    <property type="component" value="Chromosome"/>
</dbReference>
<dbReference type="EMBL" id="CP020925">
    <property type="protein sequence ID" value="ATP20797.1"/>
    <property type="molecule type" value="Genomic_DNA"/>
</dbReference>
<reference evidence="1 2" key="1">
    <citation type="submission" date="2017-04" db="EMBL/GenBank/DDBJ databases">
        <title>Characterization, genome and methylation analysis of a phthalic acid esters degrading strain Sphingobium yanoikuyae SHJ.</title>
        <authorList>
            <person name="Feng L."/>
        </authorList>
    </citation>
    <scope>NUCLEOTIDE SEQUENCE [LARGE SCALE GENOMIC DNA]</scope>
    <source>
        <strain evidence="1 2">SHJ</strain>
    </source>
</reference>
<dbReference type="RefSeq" id="WP_048937765.1">
    <property type="nucleotide sequence ID" value="NZ_CP020925.1"/>
</dbReference>
<name>A0A2D1R7G7_SPHYA</name>
<accession>A0A2D1R7G7</accession>
<protein>
    <submittedName>
        <fullName evidence="1">Uncharacterized protein</fullName>
    </submittedName>
</protein>
<organism evidence="1 2">
    <name type="scientific">Sphingobium yanoikuyae</name>
    <name type="common">Sphingomonas yanoikuyae</name>
    <dbReference type="NCBI Taxonomy" id="13690"/>
    <lineage>
        <taxon>Bacteria</taxon>
        <taxon>Pseudomonadati</taxon>
        <taxon>Pseudomonadota</taxon>
        <taxon>Alphaproteobacteria</taxon>
        <taxon>Sphingomonadales</taxon>
        <taxon>Sphingomonadaceae</taxon>
        <taxon>Sphingobium</taxon>
    </lineage>
</organism>
<evidence type="ECO:0000313" key="1">
    <source>
        <dbReference type="EMBL" id="ATP20797.1"/>
    </source>
</evidence>
<dbReference type="AlphaFoldDB" id="A0A2D1R7G7"/>